<protein>
    <recommendedName>
        <fullName evidence="2">thymidylate synthase</fullName>
        <ecNumber evidence="2">2.1.1.45</ecNumber>
    </recommendedName>
</protein>
<comment type="similarity">
    <text evidence="1">Belongs to the thymidylate synthase family.</text>
</comment>
<sequence length="278" mass="32654">MNKADLIYKQNLQRILDEGCWDENPRPRYESDGAPAYSKFITQVFEEYDISKGELPITTLRPIAIKKAIQEMLWIYQDQTSDLKVLRDKYSIFWWNQWGLKDDTIGQRYGATVSKYDLMNQLLNRIANDFFGRRHILSLWQEQDFKDTEGLPPCAFQTIWSGRKVNGEKYLDCTLIQRSSDYPTAGHINMMQYVALMMMVAHHLGIKVGKFARFTQNLHCYDRHIEQVKEMLKREPSTEQPKLILNAEGKSFYEITSSDFELINYNPVKPQLKFELGI</sequence>
<proteinExistence type="inferred from homology"/>
<feature type="domain" description="Thymidylate synthase/dCMP hydroxymethylase" evidence="5">
    <location>
        <begin position="8"/>
        <end position="275"/>
    </location>
</feature>
<dbReference type="Pfam" id="PF00303">
    <property type="entry name" value="Thymidylat_synt"/>
    <property type="match status" value="1"/>
</dbReference>
<dbReference type="PANTHER" id="PTHR11548:SF1">
    <property type="entry name" value="THYMIDYLATE SYNTHASE 1"/>
    <property type="match status" value="1"/>
</dbReference>
<evidence type="ECO:0000313" key="7">
    <source>
        <dbReference type="Proteomes" id="UP000287896"/>
    </source>
</evidence>
<keyword evidence="3" id="KW-0489">Methyltransferase</keyword>
<dbReference type="PANTHER" id="PTHR11548">
    <property type="entry name" value="THYMIDYLATE SYNTHASE 1"/>
    <property type="match status" value="1"/>
</dbReference>
<dbReference type="GO" id="GO:0032259">
    <property type="term" value="P:methylation"/>
    <property type="evidence" value="ECO:0007669"/>
    <property type="project" value="UniProtKB-KW"/>
</dbReference>
<dbReference type="SUPFAM" id="SSF55831">
    <property type="entry name" value="Thymidylate synthase/dCMP hydroxymethylase"/>
    <property type="match status" value="1"/>
</dbReference>
<evidence type="ECO:0000313" key="6">
    <source>
        <dbReference type="EMBL" id="AZU98898.1"/>
    </source>
</evidence>
<dbReference type="InterPro" id="IPR045097">
    <property type="entry name" value="Thymidate_synth/dCMP_Mease"/>
</dbReference>
<dbReference type="Gene3D" id="3.30.572.10">
    <property type="entry name" value="Thymidylate synthase/dCMP hydroxymethylase domain"/>
    <property type="match status" value="1"/>
</dbReference>
<name>A0A3T0IHK6_9CAUD</name>
<dbReference type="InterPro" id="IPR000398">
    <property type="entry name" value="Thymidylate_synthase"/>
</dbReference>
<accession>A0A3T0IHK6</accession>
<organism evidence="6 7">
    <name type="scientific">Bacillus phage pW2</name>
    <dbReference type="NCBI Taxonomy" id="2500559"/>
    <lineage>
        <taxon>Viruses</taxon>
        <taxon>Duplodnaviria</taxon>
        <taxon>Heunggongvirae</taxon>
        <taxon>Uroviricota</taxon>
        <taxon>Caudoviricetes</taxon>
        <taxon>Joanripponvirinae</taxon>
        <taxon>Sophritavirus</taxon>
        <taxon>Sophritavirus pW2</taxon>
    </lineage>
</organism>
<evidence type="ECO:0000256" key="4">
    <source>
        <dbReference type="ARBA" id="ARBA00022679"/>
    </source>
</evidence>
<keyword evidence="4" id="KW-0808">Transferase</keyword>
<dbReference type="GO" id="GO:0004799">
    <property type="term" value="F:thymidylate synthase activity"/>
    <property type="evidence" value="ECO:0007669"/>
    <property type="project" value="UniProtKB-EC"/>
</dbReference>
<evidence type="ECO:0000256" key="3">
    <source>
        <dbReference type="ARBA" id="ARBA00022603"/>
    </source>
</evidence>
<evidence type="ECO:0000256" key="1">
    <source>
        <dbReference type="ARBA" id="ARBA00009972"/>
    </source>
</evidence>
<dbReference type="EC" id="2.1.1.45" evidence="2"/>
<keyword evidence="7" id="KW-1185">Reference proteome</keyword>
<gene>
    <name evidence="6" type="ORF">pW2_64</name>
</gene>
<dbReference type="InterPro" id="IPR023451">
    <property type="entry name" value="Thymidate_synth/dCMP_Mease_dom"/>
</dbReference>
<dbReference type="HAMAP" id="MF_00008">
    <property type="entry name" value="Thymidy_synth_bact"/>
    <property type="match status" value="1"/>
</dbReference>
<dbReference type="InterPro" id="IPR036926">
    <property type="entry name" value="Thymidate_synth/dCMP_Mease_sf"/>
</dbReference>
<dbReference type="GO" id="GO:0006231">
    <property type="term" value="P:dTMP biosynthetic process"/>
    <property type="evidence" value="ECO:0007669"/>
    <property type="project" value="InterPro"/>
</dbReference>
<reference evidence="6 7" key="1">
    <citation type="submission" date="2018-12" db="EMBL/GenBank/DDBJ databases">
        <title>Characterization of a novel siphovirus infacting Bacillus anthracis.</title>
        <authorList>
            <person name="Hu X."/>
            <person name="Wan X."/>
            <person name="Geng P."/>
            <person name="Yuan Z."/>
        </authorList>
    </citation>
    <scope>NUCLEOTIDE SEQUENCE [LARGE SCALE GENOMIC DNA]</scope>
</reference>
<dbReference type="Proteomes" id="UP000287896">
    <property type="component" value="Segment"/>
</dbReference>
<dbReference type="EMBL" id="MK288021">
    <property type="protein sequence ID" value="AZU98898.1"/>
    <property type="molecule type" value="Genomic_DNA"/>
</dbReference>
<evidence type="ECO:0000259" key="5">
    <source>
        <dbReference type="Pfam" id="PF00303"/>
    </source>
</evidence>
<evidence type="ECO:0000256" key="2">
    <source>
        <dbReference type="ARBA" id="ARBA00011947"/>
    </source>
</evidence>
<dbReference type="PRINTS" id="PR00108">
    <property type="entry name" value="THYMDSNTHASE"/>
</dbReference>
<dbReference type="CDD" id="cd00351">
    <property type="entry name" value="TS_Pyrimidine_HMase"/>
    <property type="match status" value="1"/>
</dbReference>
<dbReference type="NCBIfam" id="NF002495">
    <property type="entry name" value="PRK01827.1-1"/>
    <property type="match status" value="1"/>
</dbReference>